<feature type="transmembrane region" description="Helical" evidence="7">
    <location>
        <begin position="162"/>
        <end position="183"/>
    </location>
</feature>
<protein>
    <submittedName>
        <fullName evidence="9">Drug transport protein</fullName>
    </submittedName>
</protein>
<dbReference type="InterPro" id="IPR005828">
    <property type="entry name" value="MFS_sugar_transport-like"/>
</dbReference>
<feature type="transmembrane region" description="Helical" evidence="7">
    <location>
        <begin position="103"/>
        <end position="123"/>
    </location>
</feature>
<proteinExistence type="predicted"/>
<feature type="transmembrane region" description="Helical" evidence="7">
    <location>
        <begin position="226"/>
        <end position="247"/>
    </location>
</feature>
<feature type="domain" description="Major facilitator superfamily (MFS) profile" evidence="8">
    <location>
        <begin position="11"/>
        <end position="495"/>
    </location>
</feature>
<dbReference type="GO" id="GO:0005886">
    <property type="term" value="C:plasma membrane"/>
    <property type="evidence" value="ECO:0007669"/>
    <property type="project" value="UniProtKB-SubCell"/>
</dbReference>
<evidence type="ECO:0000256" key="3">
    <source>
        <dbReference type="ARBA" id="ARBA00022475"/>
    </source>
</evidence>
<keyword evidence="4 7" id="KW-0812">Transmembrane</keyword>
<dbReference type="PANTHER" id="PTHR23501">
    <property type="entry name" value="MAJOR FACILITATOR SUPERFAMILY"/>
    <property type="match status" value="1"/>
</dbReference>
<dbReference type="InterPro" id="IPR020846">
    <property type="entry name" value="MFS_dom"/>
</dbReference>
<dbReference type="Pfam" id="PF00083">
    <property type="entry name" value="Sugar_tr"/>
    <property type="match status" value="1"/>
</dbReference>
<name>W7YJD3_9BACL</name>
<feature type="transmembrane region" description="Helical" evidence="7">
    <location>
        <begin position="76"/>
        <end position="97"/>
    </location>
</feature>
<keyword evidence="5 7" id="KW-1133">Transmembrane helix</keyword>
<dbReference type="EMBL" id="BAVZ01000004">
    <property type="protein sequence ID" value="GAF07748.1"/>
    <property type="molecule type" value="Genomic_DNA"/>
</dbReference>
<evidence type="ECO:0000256" key="5">
    <source>
        <dbReference type="ARBA" id="ARBA00022989"/>
    </source>
</evidence>
<dbReference type="InterPro" id="IPR004638">
    <property type="entry name" value="EmrB-like"/>
</dbReference>
<dbReference type="Pfam" id="PF07690">
    <property type="entry name" value="MFS_1"/>
    <property type="match status" value="1"/>
</dbReference>
<feature type="transmembrane region" description="Helical" evidence="7">
    <location>
        <begin position="268"/>
        <end position="289"/>
    </location>
</feature>
<feature type="transmembrane region" description="Helical" evidence="7">
    <location>
        <begin position="355"/>
        <end position="375"/>
    </location>
</feature>
<feature type="transmembrane region" description="Helical" evidence="7">
    <location>
        <begin position="301"/>
        <end position="323"/>
    </location>
</feature>
<dbReference type="CDD" id="cd17502">
    <property type="entry name" value="MFS_Azr1_MDR_like"/>
    <property type="match status" value="1"/>
</dbReference>
<evidence type="ECO:0000259" key="8">
    <source>
        <dbReference type="PROSITE" id="PS50850"/>
    </source>
</evidence>
<dbReference type="Gene3D" id="1.20.1250.20">
    <property type="entry name" value="MFS general substrate transporter like domains"/>
    <property type="match status" value="1"/>
</dbReference>
<dbReference type="NCBIfam" id="TIGR00711">
    <property type="entry name" value="efflux_EmrB"/>
    <property type="match status" value="1"/>
</dbReference>
<evidence type="ECO:0000256" key="4">
    <source>
        <dbReference type="ARBA" id="ARBA00022692"/>
    </source>
</evidence>
<dbReference type="OrthoDB" id="9816041at2"/>
<dbReference type="PROSITE" id="PS50850">
    <property type="entry name" value="MFS"/>
    <property type="match status" value="1"/>
</dbReference>
<gene>
    <name evidence="9" type="ORF">JCM16418_1776</name>
</gene>
<dbReference type="SUPFAM" id="SSF103473">
    <property type="entry name" value="MFS general substrate transporter"/>
    <property type="match status" value="1"/>
</dbReference>
<feature type="transmembrane region" description="Helical" evidence="7">
    <location>
        <begin position="135"/>
        <end position="156"/>
    </location>
</feature>
<dbReference type="AlphaFoldDB" id="W7YJD3"/>
<dbReference type="GO" id="GO:0022857">
    <property type="term" value="F:transmembrane transporter activity"/>
    <property type="evidence" value="ECO:0007669"/>
    <property type="project" value="InterPro"/>
</dbReference>
<dbReference type="PRINTS" id="PR01036">
    <property type="entry name" value="TCRTETB"/>
</dbReference>
<reference evidence="9 10" key="1">
    <citation type="journal article" date="2014" name="Genome Announc.">
        <title>Draft Genome Sequence of Paenibacillus pini JCM 16418T, Isolated from the Rhizosphere of Pine Tree.</title>
        <authorList>
            <person name="Yuki M."/>
            <person name="Oshima K."/>
            <person name="Suda W."/>
            <person name="Oshida Y."/>
            <person name="Kitamura K."/>
            <person name="Iida Y."/>
            <person name="Hattori M."/>
            <person name="Ohkuma M."/>
        </authorList>
    </citation>
    <scope>NUCLEOTIDE SEQUENCE [LARGE SCALE GENOMIC DNA]</scope>
    <source>
        <strain evidence="9 10">JCM 16418</strain>
    </source>
</reference>
<dbReference type="Proteomes" id="UP000019364">
    <property type="component" value="Unassembled WGS sequence"/>
</dbReference>
<keyword evidence="10" id="KW-1185">Reference proteome</keyword>
<evidence type="ECO:0000313" key="10">
    <source>
        <dbReference type="Proteomes" id="UP000019364"/>
    </source>
</evidence>
<evidence type="ECO:0000256" key="2">
    <source>
        <dbReference type="ARBA" id="ARBA00022448"/>
    </source>
</evidence>
<keyword evidence="2" id="KW-0813">Transport</keyword>
<organism evidence="9 10">
    <name type="scientific">Paenibacillus pini JCM 16418</name>
    <dbReference type="NCBI Taxonomy" id="1236976"/>
    <lineage>
        <taxon>Bacteria</taxon>
        <taxon>Bacillati</taxon>
        <taxon>Bacillota</taxon>
        <taxon>Bacilli</taxon>
        <taxon>Bacillales</taxon>
        <taxon>Paenibacillaceae</taxon>
        <taxon>Paenibacillus</taxon>
    </lineage>
</organism>
<comment type="subcellular location">
    <subcellularLocation>
        <location evidence="1">Cell membrane</location>
        <topology evidence="1">Multi-pass membrane protein</topology>
    </subcellularLocation>
</comment>
<evidence type="ECO:0000256" key="6">
    <source>
        <dbReference type="ARBA" id="ARBA00023136"/>
    </source>
</evidence>
<feature type="transmembrane region" description="Helical" evidence="7">
    <location>
        <begin position="330"/>
        <end position="349"/>
    </location>
</feature>
<evidence type="ECO:0000256" key="1">
    <source>
        <dbReference type="ARBA" id="ARBA00004651"/>
    </source>
</evidence>
<dbReference type="FunFam" id="1.20.1720.10:FF:000004">
    <property type="entry name" value="EmrB/QacA family drug resistance transporter"/>
    <property type="match status" value="1"/>
</dbReference>
<feature type="transmembrane region" description="Helical" evidence="7">
    <location>
        <begin position="46"/>
        <end position="64"/>
    </location>
</feature>
<keyword evidence="3" id="KW-1003">Cell membrane</keyword>
<feature type="transmembrane region" description="Helical" evidence="7">
    <location>
        <begin position="195"/>
        <end position="214"/>
    </location>
</feature>
<dbReference type="RefSeq" id="WP_036647475.1">
    <property type="nucleotide sequence ID" value="NZ_BAVZ01000004.1"/>
</dbReference>
<evidence type="ECO:0000313" key="9">
    <source>
        <dbReference type="EMBL" id="GAF07748.1"/>
    </source>
</evidence>
<comment type="caution">
    <text evidence="9">The sequence shown here is derived from an EMBL/GenBank/DDBJ whole genome shotgun (WGS) entry which is preliminary data.</text>
</comment>
<dbReference type="PANTHER" id="PTHR23501:SF170">
    <property type="entry name" value="MULTIDRUG RESISTANCE PROTEIN 3"/>
    <property type="match status" value="1"/>
</dbReference>
<evidence type="ECO:0000256" key="7">
    <source>
        <dbReference type="SAM" id="Phobius"/>
    </source>
</evidence>
<dbReference type="eggNOG" id="COG2814">
    <property type="taxonomic scope" value="Bacteria"/>
</dbReference>
<feature type="transmembrane region" description="Helical" evidence="7">
    <location>
        <begin position="470"/>
        <end position="491"/>
    </location>
</feature>
<dbReference type="InterPro" id="IPR036259">
    <property type="entry name" value="MFS_trans_sf"/>
</dbReference>
<feature type="transmembrane region" description="Helical" evidence="7">
    <location>
        <begin position="396"/>
        <end position="413"/>
    </location>
</feature>
<dbReference type="STRING" id="1236976.JCM16418_1776"/>
<dbReference type="Gene3D" id="1.20.1720.10">
    <property type="entry name" value="Multidrug resistance protein D"/>
    <property type="match status" value="1"/>
</dbReference>
<accession>W7YJD3</accession>
<sequence>MESSRSNIKMVVAGLLLAIFMSAIDNTIVATAMGTIVSELGGLDKFVWVTSAYMVTTMAGMPIFGKLSDMYGRKRFFIFGLTVFLLGSALCGFAQTIEQLSLYRAIQGIGGGALMPIAFTIIFDIFPMEKRGKMTGLLGAVFGAASVVGPLLGAYITEYAGWEWVFYINVPIGIVAFTFIMKYYKESPSHAKQKIDWWGAATLVIAVISLMFALELGGKTYAWSSVPIISLFVSFAVFFIVFFFVELKAKEPILPFFLFRRRLFATSQILAFLYGATFIIMTVYIPIYVQAVYGGSATNAGLILTPMMLGSVVGSSIGGIFSTKTSYRNLMILSVFSYLVGMYMLSTLTPDTARIFLTVFMVVVGFGMGFSFSLLPTASTHNLEPRFRGTANSTNQFLRSLGMTMGITIFGTIQNNTFTSKLAENFKGMSGGDNPMSNLGDPKQIFQADVRSKIPPNILDKIVAAMSGSIAHVFAIACIPIVIAVVVVFLMGNARIKIEKKPVAERQS</sequence>
<dbReference type="InterPro" id="IPR011701">
    <property type="entry name" value="MFS"/>
</dbReference>
<keyword evidence="6 7" id="KW-0472">Membrane</keyword>